<dbReference type="EMBL" id="BMEL01000002">
    <property type="protein sequence ID" value="GGF22398.1"/>
    <property type="molecule type" value="Genomic_DNA"/>
</dbReference>
<accession>A0A917EVJ3</accession>
<comment type="caution">
    <text evidence="2">The sequence shown here is derived from an EMBL/GenBank/DDBJ whole genome shotgun (WGS) entry which is preliminary data.</text>
</comment>
<evidence type="ECO:0000256" key="1">
    <source>
        <dbReference type="SAM" id="Phobius"/>
    </source>
</evidence>
<keyword evidence="3" id="KW-1185">Reference proteome</keyword>
<organism evidence="2 3">
    <name type="scientific">Halobacillus andaensis</name>
    <dbReference type="NCBI Taxonomy" id="1176239"/>
    <lineage>
        <taxon>Bacteria</taxon>
        <taxon>Bacillati</taxon>
        <taxon>Bacillota</taxon>
        <taxon>Bacilli</taxon>
        <taxon>Bacillales</taxon>
        <taxon>Bacillaceae</taxon>
        <taxon>Halobacillus</taxon>
    </lineage>
</organism>
<dbReference type="AlphaFoldDB" id="A0A917EVJ3"/>
<gene>
    <name evidence="2" type="ORF">GCM10010954_21510</name>
</gene>
<name>A0A917EVJ3_HALAA</name>
<feature type="transmembrane region" description="Helical" evidence="1">
    <location>
        <begin position="21"/>
        <end position="46"/>
    </location>
</feature>
<keyword evidence="1" id="KW-0472">Membrane</keyword>
<reference evidence="2" key="2">
    <citation type="submission" date="2020-09" db="EMBL/GenBank/DDBJ databases">
        <authorList>
            <person name="Sun Q."/>
            <person name="Zhou Y."/>
        </authorList>
    </citation>
    <scope>NUCLEOTIDE SEQUENCE</scope>
    <source>
        <strain evidence="2">CGMCC 1.12153</strain>
    </source>
</reference>
<proteinExistence type="predicted"/>
<protein>
    <submittedName>
        <fullName evidence="2">Uncharacterized protein</fullName>
    </submittedName>
</protein>
<keyword evidence="1" id="KW-1133">Transmembrane helix</keyword>
<dbReference type="Proteomes" id="UP000660110">
    <property type="component" value="Unassembled WGS sequence"/>
</dbReference>
<sequence>MQFIINTIKNMFLDLLSMVRGFTYGFVMIGLFILLGGALLNGFLYLKNVWL</sequence>
<reference evidence="2" key="1">
    <citation type="journal article" date="2014" name="Int. J. Syst. Evol. Microbiol.">
        <title>Complete genome sequence of Corynebacterium casei LMG S-19264T (=DSM 44701T), isolated from a smear-ripened cheese.</title>
        <authorList>
            <consortium name="US DOE Joint Genome Institute (JGI-PGF)"/>
            <person name="Walter F."/>
            <person name="Albersmeier A."/>
            <person name="Kalinowski J."/>
            <person name="Ruckert C."/>
        </authorList>
    </citation>
    <scope>NUCLEOTIDE SEQUENCE</scope>
    <source>
        <strain evidence="2">CGMCC 1.12153</strain>
    </source>
</reference>
<evidence type="ECO:0000313" key="2">
    <source>
        <dbReference type="EMBL" id="GGF22398.1"/>
    </source>
</evidence>
<keyword evidence="1" id="KW-0812">Transmembrane</keyword>
<evidence type="ECO:0000313" key="3">
    <source>
        <dbReference type="Proteomes" id="UP000660110"/>
    </source>
</evidence>